<reference evidence="2 3" key="2">
    <citation type="submission" date="2024-07" db="EMBL/GenBank/DDBJ databases">
        <authorList>
            <person name="Akdeniz Z."/>
        </authorList>
    </citation>
    <scope>NUCLEOTIDE SEQUENCE [LARGE SCALE GENOMIC DNA]</scope>
</reference>
<dbReference type="EMBL" id="CATOUU010000718">
    <property type="protein sequence ID" value="CAI9943686.1"/>
    <property type="molecule type" value="Genomic_DNA"/>
</dbReference>
<gene>
    <name evidence="1" type="ORF">HINF_LOCUS31331</name>
    <name evidence="2" type="ORF">HINF_LOCUS41548</name>
</gene>
<comment type="caution">
    <text evidence="1">The sequence shown here is derived from an EMBL/GenBank/DDBJ whole genome shotgun (WGS) entry which is preliminary data.</text>
</comment>
<evidence type="ECO:0000313" key="2">
    <source>
        <dbReference type="EMBL" id="CAL6046073.1"/>
    </source>
</evidence>
<reference evidence="1" key="1">
    <citation type="submission" date="2023-06" db="EMBL/GenBank/DDBJ databases">
        <authorList>
            <person name="Kurt Z."/>
        </authorList>
    </citation>
    <scope>NUCLEOTIDE SEQUENCE</scope>
</reference>
<dbReference type="Proteomes" id="UP001642409">
    <property type="component" value="Unassembled WGS sequence"/>
</dbReference>
<proteinExistence type="predicted"/>
<dbReference type="EMBL" id="CAXDID020000167">
    <property type="protein sequence ID" value="CAL6046073.1"/>
    <property type="molecule type" value="Genomic_DNA"/>
</dbReference>
<name>A0AA86PRZ9_9EUKA</name>
<evidence type="ECO:0000313" key="3">
    <source>
        <dbReference type="Proteomes" id="UP001642409"/>
    </source>
</evidence>
<keyword evidence="3" id="KW-1185">Reference proteome</keyword>
<sequence>MNIFKYTKQWLKYYRNIILYTRTSQPRVSYNQVRCWRIRYNHTTPYFGVELITLTTQKHTKVEGGNVLRISKNLYAKSPSSLCEVLQHNTASTERATGMQDVDWHLANPISCGDNSDL</sequence>
<dbReference type="AlphaFoldDB" id="A0AA86PRZ9"/>
<organism evidence="1">
    <name type="scientific">Hexamita inflata</name>
    <dbReference type="NCBI Taxonomy" id="28002"/>
    <lineage>
        <taxon>Eukaryota</taxon>
        <taxon>Metamonada</taxon>
        <taxon>Diplomonadida</taxon>
        <taxon>Hexamitidae</taxon>
        <taxon>Hexamitinae</taxon>
        <taxon>Hexamita</taxon>
    </lineage>
</organism>
<protein>
    <submittedName>
        <fullName evidence="2">Hypothetical_protein</fullName>
    </submittedName>
</protein>
<accession>A0AA86PRZ9</accession>
<evidence type="ECO:0000313" key="1">
    <source>
        <dbReference type="EMBL" id="CAI9943686.1"/>
    </source>
</evidence>